<keyword evidence="6" id="KW-1185">Reference proteome</keyword>
<dbReference type="SMART" id="SM00635">
    <property type="entry name" value="BID_2"/>
    <property type="match status" value="2"/>
</dbReference>
<dbReference type="InterPro" id="IPR022655">
    <property type="entry name" value="DUF1553"/>
</dbReference>
<dbReference type="Pfam" id="PF07587">
    <property type="entry name" value="PSD1"/>
    <property type="match status" value="1"/>
</dbReference>
<name>A0A5C5XGT3_9PLAN</name>
<dbReference type="SUPFAM" id="SSF49373">
    <property type="entry name" value="Invasin/intimin cell-adhesion fragments"/>
    <property type="match status" value="2"/>
</dbReference>
<accession>A0A5C5XGT3</accession>
<dbReference type="InterPro" id="IPR009056">
    <property type="entry name" value="Cyt_c-like_dom"/>
</dbReference>
<keyword evidence="3" id="KW-0349">Heme</keyword>
<reference evidence="5 6" key="1">
    <citation type="submission" date="2019-02" db="EMBL/GenBank/DDBJ databases">
        <title>Deep-cultivation of Planctomycetes and their phenomic and genomic characterization uncovers novel biology.</title>
        <authorList>
            <person name="Wiegand S."/>
            <person name="Jogler M."/>
            <person name="Boedeker C."/>
            <person name="Pinto D."/>
            <person name="Vollmers J."/>
            <person name="Rivas-Marin E."/>
            <person name="Kohn T."/>
            <person name="Peeters S.H."/>
            <person name="Heuer A."/>
            <person name="Rast P."/>
            <person name="Oberbeckmann S."/>
            <person name="Bunk B."/>
            <person name="Jeske O."/>
            <person name="Meyerdierks A."/>
            <person name="Storesund J.E."/>
            <person name="Kallscheuer N."/>
            <person name="Luecker S."/>
            <person name="Lage O.M."/>
            <person name="Pohl T."/>
            <person name="Merkel B.J."/>
            <person name="Hornburger P."/>
            <person name="Mueller R.-W."/>
            <person name="Bruemmer F."/>
            <person name="Labrenz M."/>
            <person name="Spormann A.M."/>
            <person name="Op Den Camp H."/>
            <person name="Overmann J."/>
            <person name="Amann R."/>
            <person name="Jetten M.S.M."/>
            <person name="Mascher T."/>
            <person name="Medema M.H."/>
            <person name="Devos D.P."/>
            <person name="Kaster A.-K."/>
            <person name="Ovreas L."/>
            <person name="Rohde M."/>
            <person name="Galperin M.Y."/>
            <person name="Jogler C."/>
        </authorList>
    </citation>
    <scope>NUCLEOTIDE SEQUENCE [LARGE SCALE GENOMIC DNA]</scope>
    <source>
        <strain evidence="5 6">Pan54</strain>
    </source>
</reference>
<evidence type="ECO:0000259" key="4">
    <source>
        <dbReference type="PROSITE" id="PS51007"/>
    </source>
</evidence>
<dbReference type="GO" id="GO:0009055">
    <property type="term" value="F:electron transfer activity"/>
    <property type="evidence" value="ECO:0007669"/>
    <property type="project" value="InterPro"/>
</dbReference>
<comment type="caution">
    <text evidence="5">The sequence shown here is derived from an EMBL/GenBank/DDBJ whole genome shotgun (WGS) entry which is preliminary data.</text>
</comment>
<dbReference type="GO" id="GO:0046872">
    <property type="term" value="F:metal ion binding"/>
    <property type="evidence" value="ECO:0007669"/>
    <property type="project" value="UniProtKB-KW"/>
</dbReference>
<dbReference type="PROSITE" id="PS51007">
    <property type="entry name" value="CYTC"/>
    <property type="match status" value="1"/>
</dbReference>
<dbReference type="RefSeq" id="WP_146503574.1">
    <property type="nucleotide sequence ID" value="NZ_SJPG01000001.1"/>
</dbReference>
<dbReference type="Pfam" id="PF02368">
    <property type="entry name" value="Big_2"/>
    <property type="match status" value="1"/>
</dbReference>
<sequence>MKSCVPIILILIGSLFTNQSSIYAQSVILPAEVVISNPTATQQLLLQKSEGQEVGSQVIKGIEWKSSDESIAQVSAEGIITPIANGKVTISAIYQNETSEATVTVQNVEQKNSPSFRHDILPVLSKAGCNSGACHGALAGKGGFRLSLRAYDPPTDFFNIVKQDQGRRVEFADPGRSLILAKPSGGMPHKGGIRFETDSEEYQIIAHWISSGAPGPTPEDLEVQALTVLPGRSLHQVEEHQKLVVQATFSNGEQRDVTSRVIWSSTNEAVCSVDEHGNVTINGPGEGAIVAWYSSLVAIARITVPFPEVSDPLADQDQVDQRKPKNVLDELIDKQLVRLNLPASAGCTDQTFVRRAYVDTIGRLPTVQETQKFLTNNAPEKRDQLIETLLNSEDFVDFWAYQWSDVMMINGTLLRPQAVKTYYEWLHSHVEKNTPWNEVVQEVVTATGSSVENGATNFYALHQSPEDMTENVSQAFLGLSIGCAKCHNHPLEKWTNDQYYGMANLFARVKAKGWGGESRNGDGIRTLYVTEFGDLVQPRTGKPQPPTPLDAVSLEMDDPSDRRIELAEWLTAPENPYFARSITNRIWARYFGVGLVEMVDDMRATNPASNDELLQAAADYLVEQKFDLKSLMRLILQSNAYQRSSEPLPGNRDEQRFYSRYYPRRMMAEVLHDAIVQVTGVPTKFDFIGFPGADRQKTDFYPEGTRAVELFDSAVENYFLSTFGRNPRNIVCECERSAEPSTVQVLHLSNGETINKKLKDDKGRVAEMLRLRSLGMSDSTLVDELYLSSLGRYTTTHERDEITSMLPGAGSPEERDVVEDIFWAILSTREFLFNH</sequence>
<keyword evidence="2 3" id="KW-0408">Iron</keyword>
<dbReference type="Pfam" id="PF07583">
    <property type="entry name" value="PSCyt2"/>
    <property type="match status" value="1"/>
</dbReference>
<dbReference type="InterPro" id="IPR003343">
    <property type="entry name" value="Big_2"/>
</dbReference>
<proteinExistence type="predicted"/>
<dbReference type="InterPro" id="IPR011444">
    <property type="entry name" value="DUF1549"/>
</dbReference>
<evidence type="ECO:0000256" key="3">
    <source>
        <dbReference type="PROSITE-ProRule" id="PRU00433"/>
    </source>
</evidence>
<evidence type="ECO:0000256" key="1">
    <source>
        <dbReference type="ARBA" id="ARBA00022723"/>
    </source>
</evidence>
<keyword evidence="1 3" id="KW-0479">Metal-binding</keyword>
<feature type="domain" description="Cytochrome c" evidence="4">
    <location>
        <begin position="449"/>
        <end position="625"/>
    </location>
</feature>
<gene>
    <name evidence="5" type="ORF">Pan54_23470</name>
</gene>
<dbReference type="InterPro" id="IPR008964">
    <property type="entry name" value="Invasin/intimin_cell_adhesion"/>
</dbReference>
<dbReference type="PANTHER" id="PTHR35889:SF3">
    <property type="entry name" value="F-BOX DOMAIN-CONTAINING PROTEIN"/>
    <property type="match status" value="1"/>
</dbReference>
<dbReference type="AlphaFoldDB" id="A0A5C5XGT3"/>
<evidence type="ECO:0000313" key="5">
    <source>
        <dbReference type="EMBL" id="TWT61611.1"/>
    </source>
</evidence>
<dbReference type="GO" id="GO:0020037">
    <property type="term" value="F:heme binding"/>
    <property type="evidence" value="ECO:0007669"/>
    <property type="project" value="InterPro"/>
</dbReference>
<dbReference type="OrthoDB" id="289126at2"/>
<dbReference type="EMBL" id="SJPG01000001">
    <property type="protein sequence ID" value="TWT61611.1"/>
    <property type="molecule type" value="Genomic_DNA"/>
</dbReference>
<organism evidence="5 6">
    <name type="scientific">Rubinisphaera italica</name>
    <dbReference type="NCBI Taxonomy" id="2527969"/>
    <lineage>
        <taxon>Bacteria</taxon>
        <taxon>Pseudomonadati</taxon>
        <taxon>Planctomycetota</taxon>
        <taxon>Planctomycetia</taxon>
        <taxon>Planctomycetales</taxon>
        <taxon>Planctomycetaceae</taxon>
        <taxon>Rubinisphaera</taxon>
    </lineage>
</organism>
<protein>
    <submittedName>
        <fullName evidence="5">Bacterial Ig-like domain (Group 2)</fullName>
    </submittedName>
</protein>
<dbReference type="PANTHER" id="PTHR35889">
    <property type="entry name" value="CYCLOINULO-OLIGOSACCHARIDE FRUCTANOTRANSFERASE-RELATED"/>
    <property type="match status" value="1"/>
</dbReference>
<dbReference type="Gene3D" id="2.60.40.1080">
    <property type="match status" value="2"/>
</dbReference>
<dbReference type="Proteomes" id="UP000316095">
    <property type="component" value="Unassembled WGS sequence"/>
</dbReference>
<evidence type="ECO:0000256" key="2">
    <source>
        <dbReference type="ARBA" id="ARBA00023004"/>
    </source>
</evidence>
<evidence type="ECO:0000313" key="6">
    <source>
        <dbReference type="Proteomes" id="UP000316095"/>
    </source>
</evidence>